<dbReference type="EMBL" id="JAVHJO010000008">
    <property type="protein sequence ID" value="KAK6537876.1"/>
    <property type="molecule type" value="Genomic_DNA"/>
</dbReference>
<accession>A0AAV9X8E4</accession>
<keyword evidence="2" id="KW-0472">Membrane</keyword>
<proteinExistence type="predicted"/>
<dbReference type="Proteomes" id="UP001365542">
    <property type="component" value="Unassembled WGS sequence"/>
</dbReference>
<gene>
    <name evidence="3" type="ORF">TWF694_010774</name>
</gene>
<evidence type="ECO:0000313" key="3">
    <source>
        <dbReference type="EMBL" id="KAK6537876.1"/>
    </source>
</evidence>
<feature type="region of interest" description="Disordered" evidence="1">
    <location>
        <begin position="624"/>
        <end position="651"/>
    </location>
</feature>
<protein>
    <submittedName>
        <fullName evidence="3">Uncharacterized protein</fullName>
    </submittedName>
</protein>
<feature type="region of interest" description="Disordered" evidence="1">
    <location>
        <begin position="250"/>
        <end position="270"/>
    </location>
</feature>
<feature type="compositionally biased region" description="Polar residues" evidence="1">
    <location>
        <begin position="624"/>
        <end position="638"/>
    </location>
</feature>
<reference evidence="3 4" key="1">
    <citation type="submission" date="2019-10" db="EMBL/GenBank/DDBJ databases">
        <authorList>
            <person name="Palmer J.M."/>
        </authorList>
    </citation>
    <scope>NUCLEOTIDE SEQUENCE [LARGE SCALE GENOMIC DNA]</scope>
    <source>
        <strain evidence="3 4">TWF694</strain>
    </source>
</reference>
<sequence length="708" mass="80356">MAPTLRFPFLSILIFTQLLTFTIAYNILVLREHRGNWFEGIDRKASSIYGEDREPGKCYITYVNSRKHERAATQIAIYNRPGTTPAKALLFARAHHCPKNPKTPLISPVFLIILDPNDLYGVSLANVTALGEGTSLSRGAYLSVDPDAPGMYSKLLKGIETDRPGIYVWRKDAKFPKAQKHTQRPREYFPGDIIKVPDQNNFLNRLDSSKNTFYMYMRDLVERVLQPLANQNDWVPRLVRSLFQLSGRPESGEIREDQPAQGNTGSVRRGKGVYSNWESMGAREKDILAFLTKTIRENKLSTPIESDEEADYGDEFQPILLPDEKFMPPPKQTRNQKLPWKQRELSVARVPPVDSDRVAPPDLDKTYLPEDDEAPINPNLLISPSLDQIHIPEDGTASIDNIPVASIDFDWSRDLDQIYSPEDEVAPIDKNPVLSSDPREKYLSEDGMPITINVDEDQDISWQDSVESRESQPALRIPNNPENQKNFRIRLFKNGEEISRAMGEQTSPKPLQSNVDDEVLYYFNKGRIEEETASEISHEMPEPWWNELLASDEVLEPPTPKSDVSNLIEKYNRLMGFLGLNNPRITGQPSEQKLEYMLSSLGNLINSTSMGIPELRSGWLRHQNQFSDSGLSPGGQSTRPRRQEGGLAAAPRMAESVAYEAPVSVSVKHRKPLDNLLRREEATGMHMNFEDYLEANYRRNIGSSAYRD</sequence>
<evidence type="ECO:0000256" key="1">
    <source>
        <dbReference type="SAM" id="MobiDB-lite"/>
    </source>
</evidence>
<evidence type="ECO:0000313" key="4">
    <source>
        <dbReference type="Proteomes" id="UP001365542"/>
    </source>
</evidence>
<comment type="caution">
    <text evidence="3">The sequence shown here is derived from an EMBL/GenBank/DDBJ whole genome shotgun (WGS) entry which is preliminary data.</text>
</comment>
<organism evidence="3 4">
    <name type="scientific">Orbilia ellipsospora</name>
    <dbReference type="NCBI Taxonomy" id="2528407"/>
    <lineage>
        <taxon>Eukaryota</taxon>
        <taxon>Fungi</taxon>
        <taxon>Dikarya</taxon>
        <taxon>Ascomycota</taxon>
        <taxon>Pezizomycotina</taxon>
        <taxon>Orbiliomycetes</taxon>
        <taxon>Orbiliales</taxon>
        <taxon>Orbiliaceae</taxon>
        <taxon>Orbilia</taxon>
    </lineage>
</organism>
<keyword evidence="2" id="KW-1133">Transmembrane helix</keyword>
<dbReference type="AlphaFoldDB" id="A0AAV9X8E4"/>
<keyword evidence="2" id="KW-0812">Transmembrane</keyword>
<feature type="transmembrane region" description="Helical" evidence="2">
    <location>
        <begin position="7"/>
        <end position="28"/>
    </location>
</feature>
<keyword evidence="4" id="KW-1185">Reference proteome</keyword>
<evidence type="ECO:0000256" key="2">
    <source>
        <dbReference type="SAM" id="Phobius"/>
    </source>
</evidence>
<name>A0AAV9X8E4_9PEZI</name>